<sequence>MTTAKERLIADRDDTVKLIASLSGDWDGLVEASTQTGVDDEHDPEGATIAFERARIDASLSRARTHLTDIDDALRRLDQGTYGICEQCGAPIAAERLTARPATRTCLACAS</sequence>
<feature type="zinc finger region" description="dksA C4-type" evidence="4">
    <location>
        <begin position="85"/>
        <end position="109"/>
    </location>
</feature>
<dbReference type="InterPro" id="IPR037187">
    <property type="entry name" value="DnaK_N"/>
</dbReference>
<keyword evidence="2" id="KW-0863">Zinc-finger</keyword>
<dbReference type="SUPFAM" id="SSF109635">
    <property type="entry name" value="DnaK suppressor protein DksA, alpha-hairpin domain"/>
    <property type="match status" value="1"/>
</dbReference>
<name>A0A1I5QSE0_9ACTN</name>
<evidence type="ECO:0000256" key="3">
    <source>
        <dbReference type="ARBA" id="ARBA00022833"/>
    </source>
</evidence>
<proteinExistence type="predicted"/>
<dbReference type="Proteomes" id="UP000183413">
    <property type="component" value="Unassembled WGS sequence"/>
</dbReference>
<dbReference type="InterPro" id="IPR020458">
    <property type="entry name" value="Znf_DskA_TraR_CS"/>
</dbReference>
<evidence type="ECO:0000256" key="4">
    <source>
        <dbReference type="PROSITE-ProRule" id="PRU00510"/>
    </source>
</evidence>
<protein>
    <submittedName>
        <fullName evidence="6">RNA polymerase-binding protein DksA</fullName>
    </submittedName>
</protein>
<dbReference type="eggNOG" id="COG1734">
    <property type="taxonomic scope" value="Bacteria"/>
</dbReference>
<dbReference type="STRING" id="1993.SAMN04489713_114245"/>
<keyword evidence="3" id="KW-0862">Zinc</keyword>
<gene>
    <name evidence="6" type="ORF">SAMN04489713_114245</name>
</gene>
<dbReference type="InterPro" id="IPR000962">
    <property type="entry name" value="Znf_DskA_TraR"/>
</dbReference>
<dbReference type="Gene3D" id="1.20.120.910">
    <property type="entry name" value="DksA, coiled-coil domain"/>
    <property type="match status" value="1"/>
</dbReference>
<keyword evidence="7" id="KW-1185">Reference proteome</keyword>
<evidence type="ECO:0000256" key="2">
    <source>
        <dbReference type="ARBA" id="ARBA00022771"/>
    </source>
</evidence>
<keyword evidence="1" id="KW-0479">Metal-binding</keyword>
<evidence type="ECO:0000313" key="7">
    <source>
        <dbReference type="Proteomes" id="UP000183413"/>
    </source>
</evidence>
<dbReference type="Pfam" id="PF01258">
    <property type="entry name" value="zf-dskA_traR"/>
    <property type="match status" value="1"/>
</dbReference>
<dbReference type="PANTHER" id="PTHR33823">
    <property type="entry name" value="RNA POLYMERASE-BINDING TRANSCRIPTION FACTOR DKSA-RELATED"/>
    <property type="match status" value="1"/>
</dbReference>
<feature type="domain" description="Zinc finger DksA/TraR C4-type" evidence="5">
    <location>
        <begin position="80"/>
        <end position="110"/>
    </location>
</feature>
<accession>A0A1I5QSE0</accession>
<dbReference type="AlphaFoldDB" id="A0A1I5QSE0"/>
<dbReference type="InParanoid" id="A0A1I5QSE0"/>
<dbReference type="OrthoDB" id="1121111at2"/>
<dbReference type="GO" id="GO:0008270">
    <property type="term" value="F:zinc ion binding"/>
    <property type="evidence" value="ECO:0007669"/>
    <property type="project" value="UniProtKB-KW"/>
</dbReference>
<dbReference type="RefSeq" id="WP_075023451.1">
    <property type="nucleotide sequence ID" value="NZ_FOVH01000014.1"/>
</dbReference>
<dbReference type="PROSITE" id="PS51128">
    <property type="entry name" value="ZF_DKSA_2"/>
    <property type="match status" value="1"/>
</dbReference>
<evidence type="ECO:0000259" key="5">
    <source>
        <dbReference type="Pfam" id="PF01258"/>
    </source>
</evidence>
<dbReference type="SUPFAM" id="SSF57716">
    <property type="entry name" value="Glucocorticoid receptor-like (DNA-binding domain)"/>
    <property type="match status" value="1"/>
</dbReference>
<evidence type="ECO:0000256" key="1">
    <source>
        <dbReference type="ARBA" id="ARBA00022723"/>
    </source>
</evidence>
<reference evidence="6 7" key="1">
    <citation type="submission" date="2016-10" db="EMBL/GenBank/DDBJ databases">
        <authorList>
            <person name="de Groot N.N."/>
        </authorList>
    </citation>
    <scope>NUCLEOTIDE SEQUENCE [LARGE SCALE GENOMIC DNA]</scope>
    <source>
        <strain evidence="6 7">DSM 43067</strain>
    </source>
</reference>
<dbReference type="PROSITE" id="PS01102">
    <property type="entry name" value="ZF_DKSA_1"/>
    <property type="match status" value="1"/>
</dbReference>
<dbReference type="EMBL" id="FOVH01000014">
    <property type="protein sequence ID" value="SFP49228.1"/>
    <property type="molecule type" value="Genomic_DNA"/>
</dbReference>
<evidence type="ECO:0000313" key="6">
    <source>
        <dbReference type="EMBL" id="SFP49228.1"/>
    </source>
</evidence>
<organism evidence="6 7">
    <name type="scientific">Actinomadura madurae</name>
    <dbReference type="NCBI Taxonomy" id="1993"/>
    <lineage>
        <taxon>Bacteria</taxon>
        <taxon>Bacillati</taxon>
        <taxon>Actinomycetota</taxon>
        <taxon>Actinomycetes</taxon>
        <taxon>Streptosporangiales</taxon>
        <taxon>Thermomonosporaceae</taxon>
        <taxon>Actinomadura</taxon>
    </lineage>
</organism>